<dbReference type="EC" id="4.3.2.7" evidence="13"/>
<keyword evidence="9" id="KW-0834">Unfolded protein response</keyword>
<dbReference type="FunFam" id="3.10.490.10:FF:000005">
    <property type="entry name" value="Gamma-glutamylcyclotransferase"/>
    <property type="match status" value="1"/>
</dbReference>
<dbReference type="GO" id="GO:0006915">
    <property type="term" value="P:apoptotic process"/>
    <property type="evidence" value="ECO:0007669"/>
    <property type="project" value="UniProtKB-KW"/>
</dbReference>
<dbReference type="STRING" id="8078.ENSFHEP00000033285"/>
<evidence type="ECO:0000256" key="5">
    <source>
        <dbReference type="ARBA" id="ARBA00022703"/>
    </source>
</evidence>
<evidence type="ECO:0000256" key="6">
    <source>
        <dbReference type="ARBA" id="ARBA00022902"/>
    </source>
</evidence>
<comment type="subcellular location">
    <subcellularLocation>
        <location evidence="1">Cytoplasm</location>
        <location evidence="1">Cytosol</location>
    </subcellularLocation>
    <subcellularLocation>
        <location evidence="2">Golgi apparatus</location>
        <location evidence="2">trans-Golgi network</location>
    </subcellularLocation>
</comment>
<comment type="similarity">
    <text evidence="3">Belongs to the gamma-glutamylcyclotransferase family. ChaC subfamily.</text>
</comment>
<keyword evidence="7" id="KW-0914">Notch signaling pathway</keyword>
<evidence type="ECO:0000256" key="9">
    <source>
        <dbReference type="ARBA" id="ARBA00023230"/>
    </source>
</evidence>
<dbReference type="Gene3D" id="3.10.490.10">
    <property type="entry name" value="Gamma-glutamyl cyclotransferase-like"/>
    <property type="match status" value="1"/>
</dbReference>
<dbReference type="GO" id="GO:0006751">
    <property type="term" value="P:glutathione catabolic process"/>
    <property type="evidence" value="ECO:0007669"/>
    <property type="project" value="UniProtKB-UniRule"/>
</dbReference>
<dbReference type="InterPro" id="IPR006840">
    <property type="entry name" value="ChaC"/>
</dbReference>
<accession>A0A3Q2UNC0</accession>
<evidence type="ECO:0000256" key="4">
    <source>
        <dbReference type="ARBA" id="ARBA00022490"/>
    </source>
</evidence>
<evidence type="ECO:0000313" key="15">
    <source>
        <dbReference type="Proteomes" id="UP000265000"/>
    </source>
</evidence>
<dbReference type="GO" id="GO:0006986">
    <property type="term" value="P:response to unfolded protein"/>
    <property type="evidence" value="ECO:0007669"/>
    <property type="project" value="UniProtKB-KW"/>
</dbReference>
<reference evidence="14" key="2">
    <citation type="submission" date="2025-09" db="UniProtKB">
        <authorList>
            <consortium name="Ensembl"/>
        </authorList>
    </citation>
    <scope>IDENTIFICATION</scope>
</reference>
<evidence type="ECO:0000256" key="2">
    <source>
        <dbReference type="ARBA" id="ARBA00004601"/>
    </source>
</evidence>
<keyword evidence="6" id="KW-0524">Neurogenesis</keyword>
<organism evidence="14 15">
    <name type="scientific">Fundulus heteroclitus</name>
    <name type="common">Killifish</name>
    <name type="synonym">Mummichog</name>
    <dbReference type="NCBI Taxonomy" id="8078"/>
    <lineage>
        <taxon>Eukaryota</taxon>
        <taxon>Metazoa</taxon>
        <taxon>Chordata</taxon>
        <taxon>Craniata</taxon>
        <taxon>Vertebrata</taxon>
        <taxon>Euteleostomi</taxon>
        <taxon>Actinopterygii</taxon>
        <taxon>Neopterygii</taxon>
        <taxon>Teleostei</taxon>
        <taxon>Neoteleostei</taxon>
        <taxon>Acanthomorphata</taxon>
        <taxon>Ovalentaria</taxon>
        <taxon>Atherinomorphae</taxon>
        <taxon>Cyprinodontiformes</taxon>
        <taxon>Fundulidae</taxon>
        <taxon>Fundulus</taxon>
    </lineage>
</organism>
<dbReference type="CDD" id="cd06661">
    <property type="entry name" value="GGCT_like"/>
    <property type="match status" value="1"/>
</dbReference>
<evidence type="ECO:0000313" key="14">
    <source>
        <dbReference type="Ensembl" id="ENSFHEP00000033285.1"/>
    </source>
</evidence>
<comment type="catalytic activity">
    <reaction evidence="11 13">
        <text>glutathione = L-cysteinylglycine + 5-oxo-L-proline</text>
        <dbReference type="Rhea" id="RHEA:47724"/>
        <dbReference type="ChEBI" id="CHEBI:57925"/>
        <dbReference type="ChEBI" id="CHEBI:58402"/>
        <dbReference type="ChEBI" id="CHEBI:61694"/>
        <dbReference type="EC" id="4.3.2.7"/>
    </reaction>
</comment>
<dbReference type="Proteomes" id="UP000265000">
    <property type="component" value="Unplaced"/>
</dbReference>
<keyword evidence="8" id="KW-0333">Golgi apparatus</keyword>
<proteinExistence type="inferred from homology"/>
<dbReference type="Pfam" id="PF04752">
    <property type="entry name" value="ChaC"/>
    <property type="match status" value="1"/>
</dbReference>
<dbReference type="PANTHER" id="PTHR12192">
    <property type="entry name" value="CATION TRANSPORT PROTEIN CHAC-RELATED"/>
    <property type="match status" value="1"/>
</dbReference>
<dbReference type="GO" id="GO:0003839">
    <property type="term" value="F:gamma-glutamylcyclotransferase activity"/>
    <property type="evidence" value="ECO:0007669"/>
    <property type="project" value="UniProtKB-UniRule"/>
</dbReference>
<evidence type="ECO:0000256" key="12">
    <source>
        <dbReference type="ARBA" id="ARBA00053732"/>
    </source>
</evidence>
<name>A0A3Q2UNC0_FUNHE</name>
<sequence length="249" mass="27557">CNGDAPCKAKPTAKLHLRNCQAVGLQYRTRYPGEPTGTSPSGPEEANANHQLVTSQLDIVAAKSSLWIFGYGSLVWKPDFKYRRSQVGYIQGYKRRFWHGDNFHRGNDESPGRVVTLIEDDDATTWGVAFEVSGSQLEESLKYLTVRETVRGGYVTKMVDFFPDGDDRLPVQALVYIATADNPLYLGPASPQEIGAQIAACRGNTGHNLEYLLRLAEFMRSSCPQVEDHHLFAVETAALTVVSYLLAAQ</sequence>
<dbReference type="GO" id="GO:0007399">
    <property type="term" value="P:nervous system development"/>
    <property type="evidence" value="ECO:0007669"/>
    <property type="project" value="UniProtKB-KW"/>
</dbReference>
<dbReference type="GO" id="GO:0005829">
    <property type="term" value="C:cytosol"/>
    <property type="evidence" value="ECO:0007669"/>
    <property type="project" value="UniProtKB-SubCell"/>
</dbReference>
<dbReference type="PANTHER" id="PTHR12192:SF26">
    <property type="entry name" value="GLUTATHIONE-SPECIFIC GAMMA-GLUTAMYLCYCLOTRANSFERASE 1"/>
    <property type="match status" value="1"/>
</dbReference>
<keyword evidence="15" id="KW-1185">Reference proteome</keyword>
<dbReference type="SUPFAM" id="SSF110857">
    <property type="entry name" value="Gamma-glutamyl cyclotransferase-like"/>
    <property type="match status" value="1"/>
</dbReference>
<evidence type="ECO:0000256" key="8">
    <source>
        <dbReference type="ARBA" id="ARBA00023034"/>
    </source>
</evidence>
<evidence type="ECO:0000256" key="10">
    <source>
        <dbReference type="ARBA" id="ARBA00023239"/>
    </source>
</evidence>
<protein>
    <recommendedName>
        <fullName evidence="13">Gamma-glutamylcyclotransferase</fullName>
        <ecNumber evidence="13">4.3.2.7</ecNumber>
    </recommendedName>
</protein>
<dbReference type="InterPro" id="IPR013024">
    <property type="entry name" value="GGCT-like"/>
</dbReference>
<keyword evidence="10 13" id="KW-0456">Lyase</keyword>
<dbReference type="AlphaFoldDB" id="A0A3Q2UNC0"/>
<evidence type="ECO:0000256" key="7">
    <source>
        <dbReference type="ARBA" id="ARBA00022976"/>
    </source>
</evidence>
<evidence type="ECO:0000256" key="11">
    <source>
        <dbReference type="ARBA" id="ARBA00048073"/>
    </source>
</evidence>
<dbReference type="InterPro" id="IPR036568">
    <property type="entry name" value="GGCT-like_sf"/>
</dbReference>
<evidence type="ECO:0000256" key="3">
    <source>
        <dbReference type="ARBA" id="ARBA00009662"/>
    </source>
</evidence>
<evidence type="ECO:0000256" key="13">
    <source>
        <dbReference type="RuleBase" id="RU363081"/>
    </source>
</evidence>
<dbReference type="GO" id="GO:0007219">
    <property type="term" value="P:Notch signaling pathway"/>
    <property type="evidence" value="ECO:0007669"/>
    <property type="project" value="UniProtKB-KW"/>
</dbReference>
<evidence type="ECO:0000256" key="1">
    <source>
        <dbReference type="ARBA" id="ARBA00004514"/>
    </source>
</evidence>
<dbReference type="GeneTree" id="ENSGT00390000003855"/>
<dbReference type="GO" id="GO:0061928">
    <property type="term" value="F:glutathione specific gamma-glutamylcyclotransferase activity"/>
    <property type="evidence" value="ECO:0007669"/>
    <property type="project" value="UniProtKB-EC"/>
</dbReference>
<comment type="function">
    <text evidence="12">Catalyzes the cleavage of glutathione into 5-oxo-L-proline and a Cys-Gly dipeptide. Acts specifically on glutathione, but not on other gamma-glutamyl peptides. Glutathione depletion is an important factor for apoptosis initiation and execution. Acts as a pro-apoptotic component of the unfolded protein response pathway by mediating the pro-apoptotic effects of the ATF4-ATF3-DDIT3/CHOP cascade. Negative regulator of Notch signaling pathway involved in embryonic neurogenesis: acts by inhibiting Notch cleavage by furin, maintaining Notch in an immature inactive form, thereby promoting neurogenesis in embryos.</text>
</comment>
<keyword evidence="5" id="KW-0053">Apoptosis</keyword>
<dbReference type="GO" id="GO:0005794">
    <property type="term" value="C:Golgi apparatus"/>
    <property type="evidence" value="ECO:0007669"/>
    <property type="project" value="UniProtKB-SubCell"/>
</dbReference>
<reference evidence="14" key="1">
    <citation type="submission" date="2025-08" db="UniProtKB">
        <authorList>
            <consortium name="Ensembl"/>
        </authorList>
    </citation>
    <scope>IDENTIFICATION</scope>
</reference>
<keyword evidence="4" id="KW-0963">Cytoplasm</keyword>
<dbReference type="Ensembl" id="ENSFHET00000027441.1">
    <property type="protein sequence ID" value="ENSFHEP00000033285.1"/>
    <property type="gene ID" value="ENSFHEG00000020308.1"/>
</dbReference>